<reference evidence="2 3" key="1">
    <citation type="journal article" date="2014" name="Int. J. Syst. Evol. Microbiol.">
        <title>Complete genome sequence of Corynebacterium casei LMG S-19264T (=DSM 44701T), isolated from a smear-ripened cheese.</title>
        <authorList>
            <consortium name="US DOE Joint Genome Institute (JGI-PGF)"/>
            <person name="Walter F."/>
            <person name="Albersmeier A."/>
            <person name="Kalinowski J."/>
            <person name="Ruckert C."/>
        </authorList>
    </citation>
    <scope>NUCLEOTIDE SEQUENCE [LARGE SCALE GENOMIC DNA]</scope>
    <source>
        <strain evidence="2 3">CGMCC 1.9161</strain>
    </source>
</reference>
<evidence type="ECO:0000313" key="3">
    <source>
        <dbReference type="Proteomes" id="UP000600449"/>
    </source>
</evidence>
<comment type="caution">
    <text evidence="2">The sequence shown here is derived from an EMBL/GenBank/DDBJ whole genome shotgun (WGS) entry which is preliminary data.</text>
</comment>
<dbReference type="RefSeq" id="WP_188914864.1">
    <property type="nucleotide sequence ID" value="NZ_BMMF01000012.1"/>
</dbReference>
<proteinExistence type="predicted"/>
<accession>A0A917QF89</accession>
<protein>
    <submittedName>
        <fullName evidence="2">Uncharacterized protein</fullName>
    </submittedName>
</protein>
<dbReference type="EMBL" id="BMMF01000012">
    <property type="protein sequence ID" value="GGK47679.1"/>
    <property type="molecule type" value="Genomic_DNA"/>
</dbReference>
<gene>
    <name evidence="2" type="ORF">GCM10011322_38400</name>
</gene>
<dbReference type="AlphaFoldDB" id="A0A917QF89"/>
<feature type="region of interest" description="Disordered" evidence="1">
    <location>
        <begin position="1"/>
        <end position="35"/>
    </location>
</feature>
<sequence length="183" mass="20398">MPMENSYAESRHSRSEANASAALGRADVPTGDDRHPFVDGGGFQVPERYFAWNGEVWYETDEADPYAVEAAVGFFRVTFANGDEWASVLTEVPRRDVTIDVEEEAHDLIVAARRAMRCDHPEVVAVATSIAARVYAATGWRFFEVEEKSNKRAVVSEIDAADLYVELLEEFYEPYPILGVTVG</sequence>
<evidence type="ECO:0000313" key="2">
    <source>
        <dbReference type="EMBL" id="GGK47679.1"/>
    </source>
</evidence>
<name>A0A917QF89_9HYPH</name>
<dbReference type="Proteomes" id="UP000600449">
    <property type="component" value="Unassembled WGS sequence"/>
</dbReference>
<keyword evidence="3" id="KW-1185">Reference proteome</keyword>
<evidence type="ECO:0000256" key="1">
    <source>
        <dbReference type="SAM" id="MobiDB-lite"/>
    </source>
</evidence>
<organism evidence="2 3">
    <name type="scientific">Salinarimonas ramus</name>
    <dbReference type="NCBI Taxonomy" id="690164"/>
    <lineage>
        <taxon>Bacteria</taxon>
        <taxon>Pseudomonadati</taxon>
        <taxon>Pseudomonadota</taxon>
        <taxon>Alphaproteobacteria</taxon>
        <taxon>Hyphomicrobiales</taxon>
        <taxon>Salinarimonadaceae</taxon>
        <taxon>Salinarimonas</taxon>
    </lineage>
</organism>